<evidence type="ECO:0000256" key="1">
    <source>
        <dbReference type="SAM" id="Phobius"/>
    </source>
</evidence>
<dbReference type="EMBL" id="KN835176">
    <property type="protein sequence ID" value="KIK45236.1"/>
    <property type="molecule type" value="Genomic_DNA"/>
</dbReference>
<dbReference type="InParanoid" id="A0A0D0AU64"/>
<evidence type="ECO:0000313" key="2">
    <source>
        <dbReference type="EMBL" id="KIK45236.1"/>
    </source>
</evidence>
<gene>
    <name evidence="2" type="ORF">CY34DRAFT_10527</name>
</gene>
<keyword evidence="1" id="KW-1133">Transmembrane helix</keyword>
<keyword evidence="3" id="KW-1185">Reference proteome</keyword>
<keyword evidence="1" id="KW-0472">Membrane</keyword>
<protein>
    <submittedName>
        <fullName evidence="2">Uncharacterized protein</fullName>
    </submittedName>
</protein>
<feature type="transmembrane region" description="Helical" evidence="1">
    <location>
        <begin position="116"/>
        <end position="139"/>
    </location>
</feature>
<dbReference type="HOGENOM" id="CLU_1504420_0_0_1"/>
<reference evidence="2 3" key="1">
    <citation type="submission" date="2014-04" db="EMBL/GenBank/DDBJ databases">
        <authorList>
            <consortium name="DOE Joint Genome Institute"/>
            <person name="Kuo A."/>
            <person name="Ruytinx J."/>
            <person name="Rineau F."/>
            <person name="Colpaert J."/>
            <person name="Kohler A."/>
            <person name="Nagy L.G."/>
            <person name="Floudas D."/>
            <person name="Copeland A."/>
            <person name="Barry K.W."/>
            <person name="Cichocki N."/>
            <person name="Veneault-Fourrey C."/>
            <person name="LaButti K."/>
            <person name="Lindquist E.A."/>
            <person name="Lipzen A."/>
            <person name="Lundell T."/>
            <person name="Morin E."/>
            <person name="Murat C."/>
            <person name="Sun H."/>
            <person name="Tunlid A."/>
            <person name="Henrissat B."/>
            <person name="Grigoriev I.V."/>
            <person name="Hibbett D.S."/>
            <person name="Martin F."/>
            <person name="Nordberg H.P."/>
            <person name="Cantor M.N."/>
            <person name="Hua S.X."/>
        </authorList>
    </citation>
    <scope>NUCLEOTIDE SEQUENCE [LARGE SCALE GENOMIC DNA]</scope>
    <source>
        <strain evidence="2 3">UH-Slu-Lm8-n1</strain>
    </source>
</reference>
<name>A0A0D0AU64_9AGAM</name>
<organism evidence="2 3">
    <name type="scientific">Suillus luteus UH-Slu-Lm8-n1</name>
    <dbReference type="NCBI Taxonomy" id="930992"/>
    <lineage>
        <taxon>Eukaryota</taxon>
        <taxon>Fungi</taxon>
        <taxon>Dikarya</taxon>
        <taxon>Basidiomycota</taxon>
        <taxon>Agaricomycotina</taxon>
        <taxon>Agaricomycetes</taxon>
        <taxon>Agaricomycetidae</taxon>
        <taxon>Boletales</taxon>
        <taxon>Suillineae</taxon>
        <taxon>Suillaceae</taxon>
        <taxon>Suillus</taxon>
    </lineage>
</organism>
<reference evidence="3" key="2">
    <citation type="submission" date="2015-01" db="EMBL/GenBank/DDBJ databases">
        <title>Evolutionary Origins and Diversification of the Mycorrhizal Mutualists.</title>
        <authorList>
            <consortium name="DOE Joint Genome Institute"/>
            <consortium name="Mycorrhizal Genomics Consortium"/>
            <person name="Kohler A."/>
            <person name="Kuo A."/>
            <person name="Nagy L.G."/>
            <person name="Floudas D."/>
            <person name="Copeland A."/>
            <person name="Barry K.W."/>
            <person name="Cichocki N."/>
            <person name="Veneault-Fourrey C."/>
            <person name="LaButti K."/>
            <person name="Lindquist E.A."/>
            <person name="Lipzen A."/>
            <person name="Lundell T."/>
            <person name="Morin E."/>
            <person name="Murat C."/>
            <person name="Riley R."/>
            <person name="Ohm R."/>
            <person name="Sun H."/>
            <person name="Tunlid A."/>
            <person name="Henrissat B."/>
            <person name="Grigoriev I.V."/>
            <person name="Hibbett D.S."/>
            <person name="Martin F."/>
        </authorList>
    </citation>
    <scope>NUCLEOTIDE SEQUENCE [LARGE SCALE GENOMIC DNA]</scope>
    <source>
        <strain evidence="3">UH-Slu-Lm8-n1</strain>
    </source>
</reference>
<dbReference type="OrthoDB" id="2678003at2759"/>
<feature type="transmembrane region" description="Helical" evidence="1">
    <location>
        <begin position="151"/>
        <end position="175"/>
    </location>
</feature>
<keyword evidence="1" id="KW-0812">Transmembrane</keyword>
<feature type="transmembrane region" description="Helical" evidence="1">
    <location>
        <begin position="42"/>
        <end position="65"/>
    </location>
</feature>
<dbReference type="AlphaFoldDB" id="A0A0D0AU64"/>
<sequence length="179" mass="18397">MSSIPSFTGHSVKPLDIGLQNGSGIGNSSGDKSAYPFSLRRVVVALIFCTGFGAAGTFCCMIVGHSILQPYMSGFYVSIHSTAKVGAVGGAIINGLLLPIMVSFAASQTTVTSRVYLVLLAVGLPTTIASGYVGAVLLLHILSGTLDIPHAVYAAAVGYTVLTSPIILVTVYSVIQGCR</sequence>
<dbReference type="Proteomes" id="UP000054485">
    <property type="component" value="Unassembled WGS sequence"/>
</dbReference>
<proteinExistence type="predicted"/>
<feature type="transmembrane region" description="Helical" evidence="1">
    <location>
        <begin position="85"/>
        <end position="104"/>
    </location>
</feature>
<evidence type="ECO:0000313" key="3">
    <source>
        <dbReference type="Proteomes" id="UP000054485"/>
    </source>
</evidence>
<accession>A0A0D0AU64</accession>